<gene>
    <name evidence="1" type="ORF">PG991_003059</name>
</gene>
<comment type="caution">
    <text evidence="1">The sequence shown here is derived from an EMBL/GenBank/DDBJ whole genome shotgun (WGS) entry which is preliminary data.</text>
</comment>
<proteinExistence type="predicted"/>
<organism evidence="1 2">
    <name type="scientific">Apiospora marii</name>
    <dbReference type="NCBI Taxonomy" id="335849"/>
    <lineage>
        <taxon>Eukaryota</taxon>
        <taxon>Fungi</taxon>
        <taxon>Dikarya</taxon>
        <taxon>Ascomycota</taxon>
        <taxon>Pezizomycotina</taxon>
        <taxon>Sordariomycetes</taxon>
        <taxon>Xylariomycetidae</taxon>
        <taxon>Amphisphaeriales</taxon>
        <taxon>Apiosporaceae</taxon>
        <taxon>Apiospora</taxon>
    </lineage>
</organism>
<evidence type="ECO:0000313" key="1">
    <source>
        <dbReference type="EMBL" id="KAK8033661.1"/>
    </source>
</evidence>
<keyword evidence="2" id="KW-1185">Reference proteome</keyword>
<dbReference type="Proteomes" id="UP001396898">
    <property type="component" value="Unassembled WGS sequence"/>
</dbReference>
<reference evidence="1 2" key="1">
    <citation type="submission" date="2023-01" db="EMBL/GenBank/DDBJ databases">
        <title>Analysis of 21 Apiospora genomes using comparative genomics revels a genus with tremendous synthesis potential of carbohydrate active enzymes and secondary metabolites.</title>
        <authorList>
            <person name="Sorensen T."/>
        </authorList>
    </citation>
    <scope>NUCLEOTIDE SEQUENCE [LARGE SCALE GENOMIC DNA]</scope>
    <source>
        <strain evidence="1 2">CBS 20057</strain>
    </source>
</reference>
<accession>A0ABR1SH78</accession>
<evidence type="ECO:0000313" key="2">
    <source>
        <dbReference type="Proteomes" id="UP001396898"/>
    </source>
</evidence>
<name>A0ABR1SH78_9PEZI</name>
<dbReference type="EMBL" id="JAQQWI010000006">
    <property type="protein sequence ID" value="KAK8033661.1"/>
    <property type="molecule type" value="Genomic_DNA"/>
</dbReference>
<protein>
    <submittedName>
        <fullName evidence="1">Uncharacterized protein</fullName>
    </submittedName>
</protein>
<sequence>MTASFAFHLIWRPRKLQNGRATTITSVNIVRPAVDTKNRPLSMQVPLAVGSLICPQKYEIGMHWKMTTWKMASIRARLKMFSAWMQYLTERRFTLNLSKAYQRIICNT</sequence>